<dbReference type="EMBL" id="JAPQKN010000006">
    <property type="protein sequence ID" value="KAJ5157027.1"/>
    <property type="molecule type" value="Genomic_DNA"/>
</dbReference>
<evidence type="ECO:0000313" key="3">
    <source>
        <dbReference type="Proteomes" id="UP001149163"/>
    </source>
</evidence>
<accession>A0A9W9HV39</accession>
<evidence type="ECO:0000256" key="1">
    <source>
        <dbReference type="SAM" id="MobiDB-lite"/>
    </source>
</evidence>
<protein>
    <submittedName>
        <fullName evidence="2">Uncharacterized protein</fullName>
    </submittedName>
</protein>
<dbReference type="AlphaFoldDB" id="A0A9W9HV39"/>
<name>A0A9W9HV39_9EURO</name>
<proteinExistence type="predicted"/>
<feature type="region of interest" description="Disordered" evidence="1">
    <location>
        <begin position="72"/>
        <end position="99"/>
    </location>
</feature>
<dbReference type="RefSeq" id="XP_056540016.1">
    <property type="nucleotide sequence ID" value="XM_056690251.1"/>
</dbReference>
<keyword evidence="3" id="KW-1185">Reference proteome</keyword>
<sequence>MEDLISPAHAVHTVFRPLFFATPRPGLTTHHAPLTTEYSRRTKFSRLCDLMHGQSGSARPRTVVPSLFILPGRATPAPERTATLAETRPPPAPGRSKLRVDSRATRYPGWPSLAGRRQAGRQIRLGGQLQAIIPVPVALDTCRWSPRVQARKPDSRTRTNMLISSRAFPRTPALDPSATPATNWHSSLTDAPRLLAASCSWGGQGVIAVTPNYNTERT</sequence>
<dbReference type="Proteomes" id="UP001149163">
    <property type="component" value="Unassembled WGS sequence"/>
</dbReference>
<evidence type="ECO:0000313" key="2">
    <source>
        <dbReference type="EMBL" id="KAJ5157027.1"/>
    </source>
</evidence>
<dbReference type="GeneID" id="81429427"/>
<reference evidence="2" key="2">
    <citation type="journal article" date="2023" name="IMA Fungus">
        <title>Comparative genomic study of the Penicillium genus elucidates a diverse pangenome and 15 lateral gene transfer events.</title>
        <authorList>
            <person name="Petersen C."/>
            <person name="Sorensen T."/>
            <person name="Nielsen M.R."/>
            <person name="Sondergaard T.E."/>
            <person name="Sorensen J.L."/>
            <person name="Fitzpatrick D.A."/>
            <person name="Frisvad J.C."/>
            <person name="Nielsen K.L."/>
        </authorList>
    </citation>
    <scope>NUCLEOTIDE SEQUENCE</scope>
    <source>
        <strain evidence="2">IBT 26290</strain>
    </source>
</reference>
<comment type="caution">
    <text evidence="2">The sequence shown here is derived from an EMBL/GenBank/DDBJ whole genome shotgun (WGS) entry which is preliminary data.</text>
</comment>
<reference evidence="2" key="1">
    <citation type="submission" date="2022-11" db="EMBL/GenBank/DDBJ databases">
        <authorList>
            <person name="Petersen C."/>
        </authorList>
    </citation>
    <scope>NUCLEOTIDE SEQUENCE</scope>
    <source>
        <strain evidence="2">IBT 26290</strain>
    </source>
</reference>
<organism evidence="2 3">
    <name type="scientific">Penicillium canariense</name>
    <dbReference type="NCBI Taxonomy" id="189055"/>
    <lineage>
        <taxon>Eukaryota</taxon>
        <taxon>Fungi</taxon>
        <taxon>Dikarya</taxon>
        <taxon>Ascomycota</taxon>
        <taxon>Pezizomycotina</taxon>
        <taxon>Eurotiomycetes</taxon>
        <taxon>Eurotiomycetidae</taxon>
        <taxon>Eurotiales</taxon>
        <taxon>Aspergillaceae</taxon>
        <taxon>Penicillium</taxon>
    </lineage>
</organism>
<gene>
    <name evidence="2" type="ORF">N7482_008127</name>
</gene>